<dbReference type="CDD" id="cd00267">
    <property type="entry name" value="ABC_ATPase"/>
    <property type="match status" value="1"/>
</dbReference>
<protein>
    <submittedName>
        <fullName evidence="3">ABC-type multidrug transport system</fullName>
    </submittedName>
</protein>
<feature type="transmembrane region" description="Helical" evidence="1">
    <location>
        <begin position="149"/>
        <end position="173"/>
    </location>
</feature>
<dbReference type="GO" id="GO:0042626">
    <property type="term" value="F:ATPase-coupled transmembrane transporter activity"/>
    <property type="evidence" value="ECO:0007669"/>
    <property type="project" value="TreeGrafter"/>
</dbReference>
<keyword evidence="1" id="KW-1133">Transmembrane helix</keyword>
<feature type="transmembrane region" description="Helical" evidence="1">
    <location>
        <begin position="253"/>
        <end position="277"/>
    </location>
</feature>
<dbReference type="Gene3D" id="3.40.50.300">
    <property type="entry name" value="P-loop containing nucleotide triphosphate hydrolases"/>
    <property type="match status" value="1"/>
</dbReference>
<feature type="transmembrane region" description="Helical" evidence="1">
    <location>
        <begin position="21"/>
        <end position="41"/>
    </location>
</feature>
<dbReference type="PANTHER" id="PTHR24221:SF654">
    <property type="entry name" value="ATP-BINDING CASSETTE SUB-FAMILY B MEMBER 6"/>
    <property type="match status" value="1"/>
</dbReference>
<feature type="transmembrane region" description="Helical" evidence="1">
    <location>
        <begin position="53"/>
        <end position="72"/>
    </location>
</feature>
<feature type="domain" description="ABC transporter" evidence="2">
    <location>
        <begin position="370"/>
        <end position="518"/>
    </location>
</feature>
<accession>A0A6N1NLG8</accession>
<reference evidence="3" key="2">
    <citation type="journal article" date="2018" name="Nat. Commun.">
        <title>Tailed giant Tupanvirus possesses the most complete translational apparatus of the known virosphere.</title>
        <authorList>
            <person name="Abrahao J."/>
            <person name="Silva L."/>
            <person name="Silva L.S."/>
            <person name="Khalil J.Y.B."/>
            <person name="Rodrigues R."/>
            <person name="Arantes T."/>
            <person name="Assis F."/>
            <person name="Boratto P."/>
            <person name="Andrade M."/>
            <person name="Kroon E.G."/>
            <person name="Ribeiro B."/>
            <person name="Bergier I."/>
            <person name="Seligmann H."/>
            <person name="Ghigo E."/>
            <person name="Colson P."/>
            <person name="Levasseur A."/>
            <person name="Kroemer G."/>
            <person name="Raoult D."/>
            <person name="La Scola B."/>
        </authorList>
    </citation>
    <scope>NUCLEOTIDE SEQUENCE [LARGE SCALE GENOMIC DNA]</scope>
    <source>
        <strain evidence="3">Soda lake</strain>
    </source>
</reference>
<evidence type="ECO:0000259" key="2">
    <source>
        <dbReference type="Pfam" id="PF00005"/>
    </source>
</evidence>
<dbReference type="InterPro" id="IPR017871">
    <property type="entry name" value="ABC_transporter-like_CS"/>
</dbReference>
<keyword evidence="1" id="KW-0812">Transmembrane</keyword>
<dbReference type="Pfam" id="PF00005">
    <property type="entry name" value="ABC_tran"/>
    <property type="match status" value="1"/>
</dbReference>
<reference evidence="3" key="1">
    <citation type="submission" date="2017-01" db="EMBL/GenBank/DDBJ databases">
        <authorList>
            <person name="Assis F.L."/>
            <person name="Abrahao J.S."/>
            <person name="Silva L."/>
            <person name="Khalil J.B."/>
            <person name="Rodrigues R."/>
            <person name="Silva L.S."/>
            <person name="Arantes T."/>
            <person name="Boratto P."/>
            <person name="Andrade M."/>
            <person name="Kroon E.G."/>
            <person name="Ribeiro B."/>
            <person name="Bergier I."/>
            <person name="Seligmann H."/>
            <person name="Ghigo E."/>
            <person name="Colson P."/>
            <person name="Levasseur A."/>
            <person name="Raoult D."/>
            <person name="Scola B.L."/>
        </authorList>
    </citation>
    <scope>NUCLEOTIDE SEQUENCE</scope>
    <source>
        <strain evidence="3">Soda lake</strain>
    </source>
</reference>
<dbReference type="InterPro" id="IPR003439">
    <property type="entry name" value="ABC_transporter-like_ATP-bd"/>
</dbReference>
<dbReference type="InterPro" id="IPR039421">
    <property type="entry name" value="Type_1_exporter"/>
</dbReference>
<evidence type="ECO:0000313" key="3">
    <source>
        <dbReference type="EMBL" id="QKU35355.1"/>
    </source>
</evidence>
<dbReference type="SUPFAM" id="SSF52540">
    <property type="entry name" value="P-loop containing nucleoside triphosphate hydrolases"/>
    <property type="match status" value="1"/>
</dbReference>
<dbReference type="KEGG" id="vg:80518780"/>
<dbReference type="GO" id="GO:0016887">
    <property type="term" value="F:ATP hydrolysis activity"/>
    <property type="evidence" value="ECO:0007669"/>
    <property type="project" value="InterPro"/>
</dbReference>
<dbReference type="PANTHER" id="PTHR24221">
    <property type="entry name" value="ATP-BINDING CASSETTE SUB-FAMILY B"/>
    <property type="match status" value="1"/>
</dbReference>
<dbReference type="InterPro" id="IPR027417">
    <property type="entry name" value="P-loop_NTPase"/>
</dbReference>
<dbReference type="RefSeq" id="YP_010782016.1">
    <property type="nucleotide sequence ID" value="NC_075039.1"/>
</dbReference>
<organism evidence="3">
    <name type="scientific">Tupanvirus soda lake</name>
    <dbReference type="NCBI Taxonomy" id="2126985"/>
    <lineage>
        <taxon>Viruses</taxon>
        <taxon>Varidnaviria</taxon>
        <taxon>Bamfordvirae</taxon>
        <taxon>Nucleocytoviricota</taxon>
        <taxon>Megaviricetes</taxon>
        <taxon>Imitervirales</taxon>
        <taxon>Mimiviridae</taxon>
        <taxon>Megamimivirinae</taxon>
        <taxon>Tupanvirus</taxon>
        <taxon>Tupanvirus salinum</taxon>
    </lineage>
</organism>
<name>A0A6N1NLG8_9VIRU</name>
<dbReference type="GeneID" id="80518780"/>
<evidence type="ECO:0000256" key="1">
    <source>
        <dbReference type="SAM" id="Phobius"/>
    </source>
</evidence>
<dbReference type="GO" id="GO:0005524">
    <property type="term" value="F:ATP binding"/>
    <property type="evidence" value="ECO:0007669"/>
    <property type="project" value="InterPro"/>
</dbReference>
<dbReference type="PROSITE" id="PS00211">
    <property type="entry name" value="ABC_TRANSPORTER_1"/>
    <property type="match status" value="1"/>
</dbReference>
<dbReference type="EMBL" id="KY523104">
    <property type="protein sequence ID" value="QKU35355.1"/>
    <property type="molecule type" value="Genomic_DNA"/>
</dbReference>
<sequence length="572" mass="65823">MDNWSLYKVAFFLIISAKKPVGLLVWIIIGLLVGTVVNPWLLSEFNKKIMTDFNYSIYCLILIYVLNIIGEYIQESIKQNKINFVYEIQGSFLNLVLGKIYSNEWDKCIKLTKENFSSKVNQGHGAITNMVSSTIDQLCSMFSLLGDSVYLICLSPSAFFIICTGNIIFYFFIFKPQSVKLALAREKIHTESRQYWQKSWQAMNNSIDYIIHQQKDEVISLTRDSRHVIEKMYLGFENETNNLRFKIISFNHILNLLSILCYINIHFSIIDVLYGFYHANHSEMALAVLTLIISVNKMGSNIVKIMEYYQSSTRWTKDYEQLQNLLEKSRDKPKTKQIKIIDKIIIKELYFKRKDKSDRKGNILELKGVLNFEKGDSVLVKGTSGAGKSTLYDILCGIIPSNKITKAKILVNGCKTKNMFHDIEKCRSVSLQNNMAMFSESCYQIITSGKKVSDDVVWFFLKLVMLDDWFINDFNSNIHISLKDKLSGGQKSRILLAKTLFRASEFDRKSSVLILDEPDKGLPADLTIDIIRNIVCWFKSKGILLLTLHTREAQDLGYTQIVEIFDGIISIQ</sequence>
<proteinExistence type="predicted"/>
<keyword evidence="1" id="KW-0472">Membrane</keyword>